<dbReference type="Pfam" id="PF17046">
    <property type="entry name" value="Ses_B"/>
    <property type="match status" value="1"/>
</dbReference>
<dbReference type="PROSITE" id="PS50088">
    <property type="entry name" value="ANK_REPEAT"/>
    <property type="match status" value="6"/>
</dbReference>
<dbReference type="InterPro" id="IPR036770">
    <property type="entry name" value="Ankyrin_rpt-contain_sf"/>
</dbReference>
<sequence>MRVPGSKTEPEPVPAPTADFANSENKGLQMGQNYGHMEASFYSDAIQGINIAAGASVYMGEQKTVEDKLLDALIGRDPEDRKDLRDAEPGTCEWLLDSAPFQQWIEKNPAETGPLYVAGIPGSGKSVLLKFLAKEVARPKRVGSPGSSPVERPLLSLGPTGKTMAAACFCDDRNDHRQTPIWILRTLMYRLFNQDRSLVKHLQKHIQKVEDLDATGSDPAEFQSKDVLQKILEELIPDPKVEVVYFIVDGLDQCGQYQNDVVFLIKELTESINDEAVKQGEQFSLRFIISDRGSSIVRNVLRPEYIIDMPTGNQPDIEQVTDKSLKCIQEYRGFSDSILHFTTSLLKENSKGMFMWLSLILGDLRSWDGTWSERKIEHKLHSIPLDVAAFYKAMLETQSLDCRLKLQSLLMWVYLAGRPLALEELNVVLQLQEKGKSVGARSSEDDVDQLRRDIESKWGALLEVHDGFVHLSHQSVKDFLSGVFSVEGEKEYPKYGLAPEEAHRRIASACIAYLQIQEVHRREVPKPPVDKSGMIDETRLQEVRDKYLEGLPLLQYAVVFVGHHLQKGNIQKETDVEGMKSFFAIDSAALASWSPAYDLLKRYTSGKCKWFSVSSSLEIPAYMLLTDSGHSSSTSHLFVAARLNLPWLAERSPTWATYTSLPSHVWAPDLSGWSAIHIAADSESVEMVDWLLSKGAFVGATTVGLPHPGRTALHLAASKSSENGPKMVRLLLDARADPGTATRRGKNTPLHYAIDGRSVETVKALLEKGADPSVANSSGVTPLHKCAAIPGLEDIMQVLLEHGADPNKKASIGAVSAVRGLSSLKNTRDLWQSYYTINTGHTALHIATEAKNTEQTVKILLENGAEPNSRDSAGRSPLHIAVVKMQPEAMTKMLIEHGSDPNAQDSYGKTPLSMLLTTFALQAEQQPEMFKTIQGSRERMIEILLSAGADPRAEGKDKLTPITLAEQANLQWAVGLMNGKQQNGDDHGHANETSGWGEHAEHAEHAAEAAKGMREREASRWLPKRLF</sequence>
<dbReference type="Pfam" id="PF24883">
    <property type="entry name" value="NPHP3_N"/>
    <property type="match status" value="1"/>
</dbReference>
<evidence type="ECO:0000256" key="1">
    <source>
        <dbReference type="ARBA" id="ARBA00022737"/>
    </source>
</evidence>
<dbReference type="Gene3D" id="3.40.50.300">
    <property type="entry name" value="P-loop containing nucleotide triphosphate hydrolases"/>
    <property type="match status" value="1"/>
</dbReference>
<dbReference type="PRINTS" id="PR01415">
    <property type="entry name" value="ANKYRIN"/>
</dbReference>
<dbReference type="InterPro" id="IPR002110">
    <property type="entry name" value="Ankyrin_rpt"/>
</dbReference>
<reference evidence="7" key="1">
    <citation type="submission" date="2018-10" db="EMBL/GenBank/DDBJ databases">
        <title>FDA dAtabase for Regulatory Grade micrObial Sequences (FDA-ARGOS): Supporting development and validation of Infectious Disease Dx tests.</title>
        <authorList>
            <person name="Kerrigan L."/>
            <person name="Tallon L."/>
            <person name="Sadzewicz L."/>
            <person name="Sengamalay N."/>
            <person name="Ott S."/>
            <person name="Godinez A."/>
            <person name="Nagaraj S."/>
            <person name="Vavikolanu K."/>
            <person name="Nadendla S."/>
            <person name="George J."/>
            <person name="Sichtig H."/>
        </authorList>
    </citation>
    <scope>NUCLEOTIDE SEQUENCE [LARGE SCALE GENOMIC DNA]</scope>
    <source>
        <strain evidence="7">FDAARGOS_311</strain>
    </source>
</reference>
<evidence type="ECO:0000259" key="4">
    <source>
        <dbReference type="Pfam" id="PF17046"/>
    </source>
</evidence>
<evidence type="ECO:0000259" key="5">
    <source>
        <dbReference type="Pfam" id="PF24883"/>
    </source>
</evidence>
<dbReference type="InterPro" id="IPR027417">
    <property type="entry name" value="P-loop_NTPase"/>
</dbReference>
<organism evidence="6 7">
    <name type="scientific">Aspergillus niger</name>
    <dbReference type="NCBI Taxonomy" id="5061"/>
    <lineage>
        <taxon>Eukaryota</taxon>
        <taxon>Fungi</taxon>
        <taxon>Dikarya</taxon>
        <taxon>Ascomycota</taxon>
        <taxon>Pezizomycotina</taxon>
        <taxon>Eurotiomycetes</taxon>
        <taxon>Eurotiomycetidae</taxon>
        <taxon>Eurotiales</taxon>
        <taxon>Aspergillaceae</taxon>
        <taxon>Aspergillus</taxon>
        <taxon>Aspergillus subgen. Circumdati</taxon>
    </lineage>
</organism>
<accession>A0A254UFR2</accession>
<dbReference type="SUPFAM" id="SSF48403">
    <property type="entry name" value="Ankyrin repeat"/>
    <property type="match status" value="1"/>
</dbReference>
<dbReference type="VEuPathDB" id="FungiDB:ASPNIDRAFT2_1072577"/>
<proteinExistence type="predicted"/>
<dbReference type="InterPro" id="IPR056884">
    <property type="entry name" value="NPHP3-like_N"/>
</dbReference>
<dbReference type="VEuPathDB" id="FungiDB:ATCC64974_92640"/>
<dbReference type="VEuPathDB" id="FungiDB:ASPNIDRAFT2_179673"/>
<evidence type="ECO:0000313" key="6">
    <source>
        <dbReference type="EMBL" id="TPR04800.1"/>
    </source>
</evidence>
<evidence type="ECO:0000256" key="2">
    <source>
        <dbReference type="PROSITE-ProRule" id="PRU00023"/>
    </source>
</evidence>
<dbReference type="eggNOG" id="KOG4177">
    <property type="taxonomic scope" value="Eukaryota"/>
</dbReference>
<feature type="repeat" description="ANK" evidence="2">
    <location>
        <begin position="671"/>
        <end position="703"/>
    </location>
</feature>
<evidence type="ECO:0000256" key="3">
    <source>
        <dbReference type="SAM" id="MobiDB-lite"/>
    </source>
</evidence>
<dbReference type="Proteomes" id="UP000197666">
    <property type="component" value="Unassembled WGS sequence"/>
</dbReference>
<feature type="repeat" description="ANK" evidence="2">
    <location>
        <begin position="745"/>
        <end position="777"/>
    </location>
</feature>
<keyword evidence="1" id="KW-0677">Repeat</keyword>
<dbReference type="AlphaFoldDB" id="A0A254UFR2"/>
<dbReference type="VEuPathDB" id="FungiDB:An11g07210"/>
<feature type="domain" description="Nephrocystin 3-like N-terminal" evidence="5">
    <location>
        <begin position="90"/>
        <end position="271"/>
    </location>
</feature>
<dbReference type="Pfam" id="PF12796">
    <property type="entry name" value="Ank_2"/>
    <property type="match status" value="2"/>
</dbReference>
<dbReference type="SMART" id="SM00248">
    <property type="entry name" value="ANK"/>
    <property type="match status" value="7"/>
</dbReference>
<dbReference type="VEuPathDB" id="FungiDB:M747DRAFT_279589"/>
<dbReference type="InterPro" id="IPR031469">
    <property type="entry name" value="SesB_dom"/>
</dbReference>
<protein>
    <submittedName>
        <fullName evidence="6">Uncharacterized protein</fullName>
    </submittedName>
</protein>
<feature type="region of interest" description="Disordered" evidence="3">
    <location>
        <begin position="1"/>
        <end position="27"/>
    </location>
</feature>
<feature type="repeat" description="ANK" evidence="2">
    <location>
        <begin position="873"/>
        <end position="906"/>
    </location>
</feature>
<dbReference type="Gene3D" id="1.25.40.20">
    <property type="entry name" value="Ankyrin repeat-containing domain"/>
    <property type="match status" value="1"/>
</dbReference>
<dbReference type="Pfam" id="PF00023">
    <property type="entry name" value="Ank"/>
    <property type="match status" value="1"/>
</dbReference>
<evidence type="ECO:0000313" key="7">
    <source>
        <dbReference type="Proteomes" id="UP000197666"/>
    </source>
</evidence>
<keyword evidence="2" id="KW-0040">ANK repeat</keyword>
<feature type="repeat" description="ANK" evidence="2">
    <location>
        <begin position="708"/>
        <end position="743"/>
    </location>
</feature>
<feature type="repeat" description="ANK" evidence="2">
    <location>
        <begin position="839"/>
        <end position="872"/>
    </location>
</feature>
<feature type="domain" description="Fungal death-pathway protein SesB" evidence="4">
    <location>
        <begin position="14"/>
        <end position="38"/>
    </location>
</feature>
<comment type="caution">
    <text evidence="6">The sequence shown here is derived from an EMBL/GenBank/DDBJ whole genome shotgun (WGS) entry which is preliminary data.</text>
</comment>
<feature type="compositionally biased region" description="Basic and acidic residues" evidence="3">
    <location>
        <begin position="998"/>
        <end position="1019"/>
    </location>
</feature>
<feature type="repeat" description="ANK" evidence="2">
    <location>
        <begin position="778"/>
        <end position="811"/>
    </location>
</feature>
<dbReference type="PANTHER" id="PTHR10039">
    <property type="entry name" value="AMELOGENIN"/>
    <property type="match status" value="1"/>
</dbReference>
<dbReference type="PROSITE" id="PS50297">
    <property type="entry name" value="ANK_REP_REGION"/>
    <property type="match status" value="6"/>
</dbReference>
<name>A0A254UFR2_ASPNG</name>
<dbReference type="EMBL" id="NKJJ02000002">
    <property type="protein sequence ID" value="TPR04800.1"/>
    <property type="molecule type" value="Genomic_DNA"/>
</dbReference>
<feature type="region of interest" description="Disordered" evidence="3">
    <location>
        <begin position="979"/>
        <end position="1027"/>
    </location>
</feature>
<gene>
    <name evidence="6" type="ORF">CAN33_0031545</name>
</gene>